<protein>
    <submittedName>
        <fullName evidence="2">Uncharacterized protein</fullName>
    </submittedName>
</protein>
<evidence type="ECO:0000313" key="2">
    <source>
        <dbReference type="EMBL" id="MBR0662926.1"/>
    </source>
</evidence>
<gene>
    <name evidence="2" type="ORF">GXW71_01030</name>
</gene>
<comment type="caution">
    <text evidence="2">The sequence shown here is derived from an EMBL/GenBank/DDBJ whole genome shotgun (WGS) entry which is preliminary data.</text>
</comment>
<organism evidence="2 3">
    <name type="scientific">Plastoroseomonas hellenica</name>
    <dbReference type="NCBI Taxonomy" id="2687306"/>
    <lineage>
        <taxon>Bacteria</taxon>
        <taxon>Pseudomonadati</taxon>
        <taxon>Pseudomonadota</taxon>
        <taxon>Alphaproteobacteria</taxon>
        <taxon>Acetobacterales</taxon>
        <taxon>Acetobacteraceae</taxon>
        <taxon>Plastoroseomonas</taxon>
    </lineage>
</organism>
<evidence type="ECO:0000313" key="3">
    <source>
        <dbReference type="Proteomes" id="UP001196870"/>
    </source>
</evidence>
<proteinExistence type="predicted"/>
<dbReference type="RefSeq" id="WP_211850502.1">
    <property type="nucleotide sequence ID" value="NZ_JAAGBB010000001.1"/>
</dbReference>
<keyword evidence="3" id="KW-1185">Reference proteome</keyword>
<sequence length="151" mass="14928">MRTPGSGEAVAPAQPAGVAGEPAEGAIPAAAARIAALRSRQPPADAAGDAGGIGTDAIAELAFLTGGEGAGRTPRNSSGLAAALLDHVAPTAASLGRLTPGRIVTLLELAAGTLEAASEDDVLAALGAEALRHELDRHRDLAERRGTMVES</sequence>
<evidence type="ECO:0000256" key="1">
    <source>
        <dbReference type="SAM" id="MobiDB-lite"/>
    </source>
</evidence>
<dbReference type="EMBL" id="JAAGBB010000001">
    <property type="protein sequence ID" value="MBR0662926.1"/>
    <property type="molecule type" value="Genomic_DNA"/>
</dbReference>
<dbReference type="Proteomes" id="UP001196870">
    <property type="component" value="Unassembled WGS sequence"/>
</dbReference>
<feature type="compositionally biased region" description="Low complexity" evidence="1">
    <location>
        <begin position="7"/>
        <end position="24"/>
    </location>
</feature>
<accession>A0ABS5ERK6</accession>
<feature type="region of interest" description="Disordered" evidence="1">
    <location>
        <begin position="1"/>
        <end position="24"/>
    </location>
</feature>
<name>A0ABS5ERK6_9PROT</name>
<reference evidence="3" key="1">
    <citation type="journal article" date="2021" name="Syst. Appl. Microbiol.">
        <title>Roseomonas hellenica sp. nov., isolated from roots of wild-growing Alkanna tinctoria.</title>
        <authorList>
            <person name="Rat A."/>
            <person name="Naranjo H.D."/>
            <person name="Lebbe L."/>
            <person name="Cnockaert M."/>
            <person name="Krigas N."/>
            <person name="Grigoriadou K."/>
            <person name="Maloupa E."/>
            <person name="Willems A."/>
        </authorList>
    </citation>
    <scope>NUCLEOTIDE SEQUENCE [LARGE SCALE GENOMIC DNA]</scope>
    <source>
        <strain evidence="3">LMG 31523</strain>
    </source>
</reference>